<evidence type="ECO:0000256" key="5">
    <source>
        <dbReference type="ARBA" id="ARBA00023125"/>
    </source>
</evidence>
<dbReference type="GO" id="GO:1900376">
    <property type="term" value="P:regulation of secondary metabolite biosynthetic process"/>
    <property type="evidence" value="ECO:0007669"/>
    <property type="project" value="TreeGrafter"/>
</dbReference>
<keyword evidence="4" id="KW-0805">Transcription regulation</keyword>
<sequence>MLQKSYHTKASDLILTYIENKNNCCFTAGELSAFLREQGINVNKTTIYRNLDKMTAAGKLIRHKSPVADGYTYQSTEDQNHCEEHMHFQCCKCGSIVHLSDKKTADYLNELSKNLNIEIDLKLSSLNGLCKKCRNQE</sequence>
<dbReference type="InterPro" id="IPR036388">
    <property type="entry name" value="WH-like_DNA-bd_sf"/>
</dbReference>
<evidence type="ECO:0000256" key="4">
    <source>
        <dbReference type="ARBA" id="ARBA00023015"/>
    </source>
</evidence>
<protein>
    <submittedName>
        <fullName evidence="8">Fe2+ or Zn2+ uptake regulation protein</fullName>
    </submittedName>
</protein>
<keyword evidence="2" id="KW-0678">Repressor</keyword>
<evidence type="ECO:0000256" key="6">
    <source>
        <dbReference type="ARBA" id="ARBA00023163"/>
    </source>
</evidence>
<reference evidence="8 9" key="1">
    <citation type="submission" date="2020-08" db="EMBL/GenBank/DDBJ databases">
        <title>Genomic Encyclopedia of Type Strains, Phase IV (KMG-IV): sequencing the most valuable type-strain genomes for metagenomic binning, comparative biology and taxonomic classification.</title>
        <authorList>
            <person name="Goeker M."/>
        </authorList>
    </citation>
    <scope>NUCLEOTIDE SEQUENCE [LARGE SCALE GENOMIC DNA]</scope>
    <source>
        <strain evidence="8 9">DSM 103679</strain>
    </source>
</reference>
<dbReference type="PANTHER" id="PTHR33202:SF7">
    <property type="entry name" value="FERRIC UPTAKE REGULATION PROTEIN"/>
    <property type="match status" value="1"/>
</dbReference>
<feature type="binding site" evidence="7">
    <location>
        <position position="90"/>
    </location>
    <ligand>
        <name>Zn(2+)</name>
        <dbReference type="ChEBI" id="CHEBI:29105"/>
    </ligand>
</feature>
<keyword evidence="5" id="KW-0238">DNA-binding</keyword>
<dbReference type="GO" id="GO:0008270">
    <property type="term" value="F:zinc ion binding"/>
    <property type="evidence" value="ECO:0007669"/>
    <property type="project" value="TreeGrafter"/>
</dbReference>
<dbReference type="AlphaFoldDB" id="A0A840SGD5"/>
<keyword evidence="3 7" id="KW-0862">Zinc</keyword>
<dbReference type="InterPro" id="IPR002481">
    <property type="entry name" value="FUR"/>
</dbReference>
<name>A0A840SGD5_9SPIR</name>
<organism evidence="8 9">
    <name type="scientific">Treponema rectale</name>
    <dbReference type="NCBI Taxonomy" id="744512"/>
    <lineage>
        <taxon>Bacteria</taxon>
        <taxon>Pseudomonadati</taxon>
        <taxon>Spirochaetota</taxon>
        <taxon>Spirochaetia</taxon>
        <taxon>Spirochaetales</taxon>
        <taxon>Treponemataceae</taxon>
        <taxon>Treponema</taxon>
    </lineage>
</organism>
<evidence type="ECO:0000256" key="3">
    <source>
        <dbReference type="ARBA" id="ARBA00022833"/>
    </source>
</evidence>
<comment type="caution">
    <text evidence="8">The sequence shown here is derived from an EMBL/GenBank/DDBJ whole genome shotgun (WGS) entry which is preliminary data.</text>
</comment>
<dbReference type="RefSeq" id="WP_184653267.1">
    <property type="nucleotide sequence ID" value="NZ_JACHFR010000004.1"/>
</dbReference>
<feature type="binding site" evidence="7">
    <location>
        <position position="130"/>
    </location>
    <ligand>
        <name>Zn(2+)</name>
        <dbReference type="ChEBI" id="CHEBI:29105"/>
    </ligand>
</feature>
<proteinExistence type="inferred from homology"/>
<dbReference type="PANTHER" id="PTHR33202">
    <property type="entry name" value="ZINC UPTAKE REGULATION PROTEIN"/>
    <property type="match status" value="1"/>
</dbReference>
<dbReference type="Gene3D" id="1.10.10.10">
    <property type="entry name" value="Winged helix-like DNA-binding domain superfamily/Winged helix DNA-binding domain"/>
    <property type="match status" value="1"/>
</dbReference>
<comment type="similarity">
    <text evidence="1">Belongs to the Fur family.</text>
</comment>
<feature type="binding site" evidence="7">
    <location>
        <position position="93"/>
    </location>
    <ligand>
        <name>Zn(2+)</name>
        <dbReference type="ChEBI" id="CHEBI:29105"/>
    </ligand>
</feature>
<evidence type="ECO:0000313" key="9">
    <source>
        <dbReference type="Proteomes" id="UP000578697"/>
    </source>
</evidence>
<dbReference type="InterPro" id="IPR043135">
    <property type="entry name" value="Fur_C"/>
</dbReference>
<accession>A0A840SGD5</accession>
<dbReference type="GO" id="GO:0000976">
    <property type="term" value="F:transcription cis-regulatory region binding"/>
    <property type="evidence" value="ECO:0007669"/>
    <property type="project" value="TreeGrafter"/>
</dbReference>
<evidence type="ECO:0000256" key="7">
    <source>
        <dbReference type="PIRSR" id="PIRSR602481-1"/>
    </source>
</evidence>
<dbReference type="GO" id="GO:0045892">
    <property type="term" value="P:negative regulation of DNA-templated transcription"/>
    <property type="evidence" value="ECO:0007669"/>
    <property type="project" value="TreeGrafter"/>
</dbReference>
<comment type="cofactor">
    <cofactor evidence="7">
        <name>Zn(2+)</name>
        <dbReference type="ChEBI" id="CHEBI:29105"/>
    </cofactor>
    <text evidence="7">Binds 1 zinc ion per subunit.</text>
</comment>
<dbReference type="Pfam" id="PF01475">
    <property type="entry name" value="FUR"/>
    <property type="match status" value="1"/>
</dbReference>
<dbReference type="EMBL" id="JACHFR010000004">
    <property type="protein sequence ID" value="MBB5219790.1"/>
    <property type="molecule type" value="Genomic_DNA"/>
</dbReference>
<evidence type="ECO:0000256" key="1">
    <source>
        <dbReference type="ARBA" id="ARBA00007957"/>
    </source>
</evidence>
<evidence type="ECO:0000256" key="2">
    <source>
        <dbReference type="ARBA" id="ARBA00022491"/>
    </source>
</evidence>
<dbReference type="InterPro" id="IPR036390">
    <property type="entry name" value="WH_DNA-bd_sf"/>
</dbReference>
<feature type="binding site" evidence="7">
    <location>
        <position position="133"/>
    </location>
    <ligand>
        <name>Zn(2+)</name>
        <dbReference type="ChEBI" id="CHEBI:29105"/>
    </ligand>
</feature>
<evidence type="ECO:0000313" key="8">
    <source>
        <dbReference type="EMBL" id="MBB5219790.1"/>
    </source>
</evidence>
<dbReference type="Gene3D" id="3.30.1490.190">
    <property type="match status" value="1"/>
</dbReference>
<gene>
    <name evidence="8" type="ORF">HNP77_002179</name>
</gene>
<keyword evidence="6" id="KW-0804">Transcription</keyword>
<keyword evidence="7" id="KW-0479">Metal-binding</keyword>
<dbReference type="SUPFAM" id="SSF46785">
    <property type="entry name" value="Winged helix' DNA-binding domain"/>
    <property type="match status" value="1"/>
</dbReference>
<dbReference type="Proteomes" id="UP000578697">
    <property type="component" value="Unassembled WGS sequence"/>
</dbReference>
<keyword evidence="9" id="KW-1185">Reference proteome</keyword>
<dbReference type="GO" id="GO:0003700">
    <property type="term" value="F:DNA-binding transcription factor activity"/>
    <property type="evidence" value="ECO:0007669"/>
    <property type="project" value="InterPro"/>
</dbReference>